<feature type="compositionally biased region" description="Polar residues" evidence="8">
    <location>
        <begin position="21"/>
        <end position="35"/>
    </location>
</feature>
<evidence type="ECO:0000256" key="6">
    <source>
        <dbReference type="ARBA" id="ARBA00023242"/>
    </source>
</evidence>
<dbReference type="EMBL" id="LRBP01000025">
    <property type="protein sequence ID" value="OII72026.1"/>
    <property type="molecule type" value="Genomic_DNA"/>
</dbReference>
<gene>
    <name evidence="10" type="ORF">cubi_01359</name>
</gene>
<evidence type="ECO:0000256" key="3">
    <source>
        <dbReference type="ARBA" id="ARBA00010343"/>
    </source>
</evidence>
<comment type="subcellular location">
    <subcellularLocation>
        <location evidence="2">Chromosome</location>
    </subcellularLocation>
    <subcellularLocation>
        <location evidence="1">Nucleus</location>
    </subcellularLocation>
</comment>
<protein>
    <submittedName>
        <fullName evidence="10">Centromere protein A</fullName>
    </submittedName>
</protein>
<reference evidence="10 11" key="1">
    <citation type="submission" date="2016-10" db="EMBL/GenBank/DDBJ databases">
        <title>Reductive evolution of mitochondrial metabolism and differential evolution of invasion-related proteins in Cryptosporidium.</title>
        <authorList>
            <person name="Liu S."/>
            <person name="Roellig D.M."/>
            <person name="Guo Y."/>
            <person name="Li N."/>
            <person name="Frace M.A."/>
            <person name="Tang K."/>
            <person name="Zhang L."/>
            <person name="Feng Y."/>
            <person name="Xiao L."/>
        </authorList>
    </citation>
    <scope>NUCLEOTIDE SEQUENCE [LARGE SCALE GENOMIC DNA]</scope>
    <source>
        <strain evidence="10">39726</strain>
    </source>
</reference>
<proteinExistence type="inferred from homology"/>
<evidence type="ECO:0000259" key="9">
    <source>
        <dbReference type="Pfam" id="PF00125"/>
    </source>
</evidence>
<feature type="compositionally biased region" description="Basic residues" evidence="8">
    <location>
        <begin position="1"/>
        <end position="12"/>
    </location>
</feature>
<feature type="region of interest" description="Disordered" evidence="8">
    <location>
        <begin position="1"/>
        <end position="41"/>
    </location>
</feature>
<dbReference type="GeneID" id="39978150"/>
<sequence>MARSKTSSKRIAKYPSKTPILHQSPNNRAVSNSPLSPRKYRRRPGTVALREIRKYQASTDLLIAKLPFARVVREVTLKFVPHGEMWRWNAEALHAIQCAAEAFLQGLFEDAYLCTLHSKRVTLLPRDIRLARQLRGRYGDFI</sequence>
<dbReference type="GO" id="GO:0000786">
    <property type="term" value="C:nucleosome"/>
    <property type="evidence" value="ECO:0007669"/>
    <property type="project" value="UniProtKB-KW"/>
</dbReference>
<dbReference type="CDD" id="cd22911">
    <property type="entry name" value="HFD_H3"/>
    <property type="match status" value="1"/>
</dbReference>
<dbReference type="InterPro" id="IPR007125">
    <property type="entry name" value="H2A/H2B/H3"/>
</dbReference>
<dbReference type="PRINTS" id="PR00622">
    <property type="entry name" value="HISTONEH3"/>
</dbReference>
<evidence type="ECO:0000256" key="2">
    <source>
        <dbReference type="ARBA" id="ARBA00004286"/>
    </source>
</evidence>
<dbReference type="PANTHER" id="PTHR45810">
    <property type="entry name" value="HISTONE H3.2"/>
    <property type="match status" value="1"/>
</dbReference>
<evidence type="ECO:0000256" key="1">
    <source>
        <dbReference type="ARBA" id="ARBA00004123"/>
    </source>
</evidence>
<dbReference type="InterPro" id="IPR000164">
    <property type="entry name" value="Histone_H3/CENP-A"/>
</dbReference>
<keyword evidence="5" id="KW-0238">DNA-binding</keyword>
<dbReference type="VEuPathDB" id="CryptoDB:cubi_01359"/>
<feature type="domain" description="Core Histone H2A/H2B/H3" evidence="9">
    <location>
        <begin position="44"/>
        <end position="134"/>
    </location>
</feature>
<evidence type="ECO:0000256" key="7">
    <source>
        <dbReference type="ARBA" id="ARBA00023269"/>
    </source>
</evidence>
<dbReference type="OrthoDB" id="4025405at2759"/>
<evidence type="ECO:0000256" key="5">
    <source>
        <dbReference type="ARBA" id="ARBA00023125"/>
    </source>
</evidence>
<evidence type="ECO:0000313" key="10">
    <source>
        <dbReference type="EMBL" id="OII72026.1"/>
    </source>
</evidence>
<evidence type="ECO:0000256" key="4">
    <source>
        <dbReference type="ARBA" id="ARBA00022454"/>
    </source>
</evidence>
<comment type="similarity">
    <text evidence="3">Belongs to the histone H3 family.</text>
</comment>
<evidence type="ECO:0000256" key="8">
    <source>
        <dbReference type="SAM" id="MobiDB-lite"/>
    </source>
</evidence>
<dbReference type="SUPFAM" id="SSF47113">
    <property type="entry name" value="Histone-fold"/>
    <property type="match status" value="1"/>
</dbReference>
<dbReference type="GO" id="GO:0046982">
    <property type="term" value="F:protein heterodimerization activity"/>
    <property type="evidence" value="ECO:0007669"/>
    <property type="project" value="InterPro"/>
</dbReference>
<dbReference type="SMART" id="SM00428">
    <property type="entry name" value="H3"/>
    <property type="match status" value="1"/>
</dbReference>
<dbReference type="Gene3D" id="1.10.20.10">
    <property type="entry name" value="Histone, subunit A"/>
    <property type="match status" value="1"/>
</dbReference>
<keyword evidence="6" id="KW-0539">Nucleus</keyword>
<dbReference type="GO" id="GO:0030527">
    <property type="term" value="F:structural constituent of chromatin"/>
    <property type="evidence" value="ECO:0007669"/>
    <property type="project" value="InterPro"/>
</dbReference>
<dbReference type="FunFam" id="1.10.20.10:FF:000085">
    <property type="entry name" value="Histone H3.2"/>
    <property type="match status" value="1"/>
</dbReference>
<dbReference type="RefSeq" id="XP_028873598.1">
    <property type="nucleotide sequence ID" value="XM_029018371.1"/>
</dbReference>
<dbReference type="GO" id="GO:0003677">
    <property type="term" value="F:DNA binding"/>
    <property type="evidence" value="ECO:0007669"/>
    <property type="project" value="UniProtKB-KW"/>
</dbReference>
<comment type="caution">
    <text evidence="10">The sequence shown here is derived from an EMBL/GenBank/DDBJ whole genome shotgun (WGS) entry which is preliminary data.</text>
</comment>
<dbReference type="GO" id="GO:0005634">
    <property type="term" value="C:nucleus"/>
    <property type="evidence" value="ECO:0007669"/>
    <property type="project" value="UniProtKB-SubCell"/>
</dbReference>
<dbReference type="Proteomes" id="UP000186176">
    <property type="component" value="Unassembled WGS sequence"/>
</dbReference>
<dbReference type="InterPro" id="IPR009072">
    <property type="entry name" value="Histone-fold"/>
</dbReference>
<keyword evidence="11" id="KW-1185">Reference proteome</keyword>
<accession>A0A1J4MCR3</accession>
<evidence type="ECO:0000313" key="11">
    <source>
        <dbReference type="Proteomes" id="UP000186176"/>
    </source>
</evidence>
<name>A0A1J4MCR3_9CRYT</name>
<organism evidence="10 11">
    <name type="scientific">Cryptosporidium ubiquitum</name>
    <dbReference type="NCBI Taxonomy" id="857276"/>
    <lineage>
        <taxon>Eukaryota</taxon>
        <taxon>Sar</taxon>
        <taxon>Alveolata</taxon>
        <taxon>Apicomplexa</taxon>
        <taxon>Conoidasida</taxon>
        <taxon>Coccidia</taxon>
        <taxon>Eucoccidiorida</taxon>
        <taxon>Eimeriorina</taxon>
        <taxon>Cryptosporidiidae</taxon>
        <taxon>Cryptosporidium</taxon>
    </lineage>
</organism>
<dbReference type="Pfam" id="PF00125">
    <property type="entry name" value="Histone"/>
    <property type="match status" value="1"/>
</dbReference>
<keyword evidence="7" id="KW-0544">Nucleosome core</keyword>
<keyword evidence="4" id="KW-0158">Chromosome</keyword>
<dbReference type="AlphaFoldDB" id="A0A1J4MCR3"/>